<dbReference type="RefSeq" id="WP_176731898.1">
    <property type="nucleotide sequence ID" value="NZ_FMHV01000002.1"/>
</dbReference>
<dbReference type="STRING" id="568872.GA0070624_5467"/>
<dbReference type="PANTHER" id="PTHR43649">
    <property type="entry name" value="ARABINOSE-BINDING PROTEIN-RELATED"/>
    <property type="match status" value="1"/>
</dbReference>
<dbReference type="EMBL" id="FMHV01000002">
    <property type="protein sequence ID" value="SCL36131.1"/>
    <property type="molecule type" value="Genomic_DNA"/>
</dbReference>
<feature type="signal peptide" evidence="1">
    <location>
        <begin position="1"/>
        <end position="25"/>
    </location>
</feature>
<sequence length="428" mass="45863">MRAKRTLLALALPFALLLPAACGGADEGGGDSGTLRILTNLPDSDSKGKQLTTIIANFQKANPGVKIEREDAPAPEEAHNRYEQAKLAGNEPDIVITNLFGKPTSWLDNGATVDVAKDAKDWGLESLFLPEALNAWRKPDGRLQGFPWEGFTWPVWYNLDLLNKAGVAKVPTTTDELIDATKKLRAAGIQPIVTGGKDWSGNKLFSLIVESMTTDEQALAAFRDGAWDTPEVKAGIELFTKLRDAGVFTDSAEGLTADQQRSTFGAGKAAIMHGGSWDYGSADIPTAKNANIELGGFPLAPSSTRQKPVIYTDFTATGVWISPKGQDKAATVEKFVKHLYTPESLGLLVEAGALAPVADDKVKVDKSTLPKLYVQASEKLKATTEVAVLSDVHVPTKSQTGFERATSLAFTPGTSADDIIKALKQAWQ</sequence>
<keyword evidence="2" id="KW-0813">Transport</keyword>
<dbReference type="Gene3D" id="3.40.190.10">
    <property type="entry name" value="Periplasmic binding protein-like II"/>
    <property type="match status" value="2"/>
</dbReference>
<dbReference type="InterPro" id="IPR006059">
    <property type="entry name" value="SBP"/>
</dbReference>
<dbReference type="Proteomes" id="UP000199413">
    <property type="component" value="Unassembled WGS sequence"/>
</dbReference>
<evidence type="ECO:0000313" key="3">
    <source>
        <dbReference type="Proteomes" id="UP000199413"/>
    </source>
</evidence>
<dbReference type="SUPFAM" id="SSF53850">
    <property type="entry name" value="Periplasmic binding protein-like II"/>
    <property type="match status" value="1"/>
</dbReference>
<reference evidence="3" key="1">
    <citation type="submission" date="2016-06" db="EMBL/GenBank/DDBJ databases">
        <authorList>
            <person name="Varghese N."/>
            <person name="Submissions Spin"/>
        </authorList>
    </citation>
    <scope>NUCLEOTIDE SEQUENCE [LARGE SCALE GENOMIC DNA]</scope>
    <source>
        <strain evidence="3">DSM 45431</strain>
    </source>
</reference>
<evidence type="ECO:0000256" key="1">
    <source>
        <dbReference type="SAM" id="SignalP"/>
    </source>
</evidence>
<dbReference type="InterPro" id="IPR050490">
    <property type="entry name" value="Bact_solute-bd_prot1"/>
</dbReference>
<dbReference type="AlphaFoldDB" id="A0A1C6T305"/>
<proteinExistence type="predicted"/>
<dbReference type="Pfam" id="PF13416">
    <property type="entry name" value="SBP_bac_8"/>
    <property type="match status" value="1"/>
</dbReference>
<evidence type="ECO:0000313" key="2">
    <source>
        <dbReference type="EMBL" id="SCL36131.1"/>
    </source>
</evidence>
<protein>
    <submittedName>
        <fullName evidence="2">Multiple sugar transport system substrate-binding protein</fullName>
    </submittedName>
</protein>
<name>A0A1C6T305_9ACTN</name>
<organism evidence="2 3">
    <name type="scientific">Micromonospora rhizosphaerae</name>
    <dbReference type="NCBI Taxonomy" id="568872"/>
    <lineage>
        <taxon>Bacteria</taxon>
        <taxon>Bacillati</taxon>
        <taxon>Actinomycetota</taxon>
        <taxon>Actinomycetes</taxon>
        <taxon>Micromonosporales</taxon>
        <taxon>Micromonosporaceae</taxon>
        <taxon>Micromonospora</taxon>
    </lineage>
</organism>
<accession>A0A1C6T305</accession>
<keyword evidence="3" id="KW-1185">Reference proteome</keyword>
<keyword evidence="1" id="KW-0732">Signal</keyword>
<keyword evidence="2" id="KW-0762">Sugar transport</keyword>
<feature type="chain" id="PRO_5008746338" evidence="1">
    <location>
        <begin position="26"/>
        <end position="428"/>
    </location>
</feature>
<dbReference type="PANTHER" id="PTHR43649:SF30">
    <property type="entry name" value="ABC TRANSPORTER SUBSTRATE-BINDING PROTEIN"/>
    <property type="match status" value="1"/>
</dbReference>
<gene>
    <name evidence="2" type="ORF">GA0070624_5467</name>
</gene>